<evidence type="ECO:0000259" key="7">
    <source>
        <dbReference type="Pfam" id="PF02308"/>
    </source>
</evidence>
<evidence type="ECO:0000256" key="3">
    <source>
        <dbReference type="ARBA" id="ARBA00022475"/>
    </source>
</evidence>
<evidence type="ECO:0000256" key="2">
    <source>
        <dbReference type="ARBA" id="ARBA00009298"/>
    </source>
</evidence>
<dbReference type="AlphaFoldDB" id="A0A0I9WE88"/>
<dbReference type="RefSeq" id="WP_047339165.1">
    <property type="nucleotide sequence ID" value="NZ_LDEB01000053.1"/>
</dbReference>
<accession>A0A0I9WE88</accession>
<evidence type="ECO:0000256" key="4">
    <source>
        <dbReference type="ARBA" id="ARBA00022692"/>
    </source>
</evidence>
<dbReference type="PANTHER" id="PTHR33778:SF1">
    <property type="entry name" value="MAGNESIUM TRANSPORTER YHID-RELATED"/>
    <property type="match status" value="1"/>
</dbReference>
<dbReference type="PANTHER" id="PTHR33778">
    <property type="entry name" value="PROTEIN MGTC"/>
    <property type="match status" value="1"/>
</dbReference>
<evidence type="ECO:0000256" key="6">
    <source>
        <dbReference type="ARBA" id="ARBA00023136"/>
    </source>
</evidence>
<keyword evidence="4" id="KW-0812">Transmembrane</keyword>
<organism evidence="8 9">
    <name type="scientific">Enterococcus cecorum</name>
    <dbReference type="NCBI Taxonomy" id="44008"/>
    <lineage>
        <taxon>Bacteria</taxon>
        <taxon>Bacillati</taxon>
        <taxon>Bacillota</taxon>
        <taxon>Bacilli</taxon>
        <taxon>Lactobacillales</taxon>
        <taxon>Enterococcaceae</taxon>
        <taxon>Enterococcus</taxon>
    </lineage>
</organism>
<dbReference type="Proteomes" id="UP000196074">
    <property type="component" value="Unassembled WGS sequence"/>
</dbReference>
<evidence type="ECO:0000256" key="1">
    <source>
        <dbReference type="ARBA" id="ARBA00004651"/>
    </source>
</evidence>
<dbReference type="GO" id="GO:0005886">
    <property type="term" value="C:plasma membrane"/>
    <property type="evidence" value="ECO:0007669"/>
    <property type="project" value="UniProtKB-SubCell"/>
</dbReference>
<keyword evidence="6" id="KW-0472">Membrane</keyword>
<sequence length="233" mass="25567">MGQMHDLSVLTILVRVLLSIVVGGVIGLERGKKSQAAGFRTYMLVCLGSAMVMMTNQFISIQFNTGDPSRMGAQVISGIGFLGAGTILVTKNNRIKGLTTAAGIWASATIGLAIGIGFYLGAIIGAIFILIIMTVLQPLKSYIQKRSRNLSFYVVFTSLESFNRLLIYFSSIGIKVNDIQNGLIDIDTLYQANHENGEMGCYFTIKLSENFDHIKFIEEVHQQPGVKYVEEIK</sequence>
<dbReference type="Pfam" id="PF02308">
    <property type="entry name" value="MgtC"/>
    <property type="match status" value="1"/>
</dbReference>
<comment type="similarity">
    <text evidence="2">Belongs to the MgtC/SapB family.</text>
</comment>
<gene>
    <name evidence="8" type="ORF">B5E88_10965</name>
</gene>
<keyword evidence="5" id="KW-1133">Transmembrane helix</keyword>
<evidence type="ECO:0000313" key="9">
    <source>
        <dbReference type="Proteomes" id="UP000196074"/>
    </source>
</evidence>
<feature type="domain" description="MgtC/SapB/SrpB/YhiD N-terminal" evidence="7">
    <location>
        <begin position="17"/>
        <end position="141"/>
    </location>
</feature>
<proteinExistence type="inferred from homology"/>
<dbReference type="EMBL" id="NFLC01000029">
    <property type="protein sequence ID" value="OUQ08656.1"/>
    <property type="molecule type" value="Genomic_DNA"/>
</dbReference>
<comment type="subcellular location">
    <subcellularLocation>
        <location evidence="1">Cell membrane</location>
        <topology evidence="1">Multi-pass membrane protein</topology>
    </subcellularLocation>
</comment>
<keyword evidence="3" id="KW-1003">Cell membrane</keyword>
<protein>
    <submittedName>
        <fullName evidence="8">Magnesium transporter MgtC</fullName>
    </submittedName>
</protein>
<evidence type="ECO:0000256" key="5">
    <source>
        <dbReference type="ARBA" id="ARBA00022989"/>
    </source>
</evidence>
<dbReference type="InterPro" id="IPR049177">
    <property type="entry name" value="MgtC_SapB_SrpB_YhiD_N"/>
</dbReference>
<name>A0A0I9WE88_9ENTE</name>
<reference evidence="9" key="1">
    <citation type="submission" date="2017-04" db="EMBL/GenBank/DDBJ databases">
        <title>Function of individual gut microbiota members based on whole genome sequencing of pure cultures obtained from chicken caecum.</title>
        <authorList>
            <person name="Medvecky M."/>
            <person name="Cejkova D."/>
            <person name="Polansky O."/>
            <person name="Karasova D."/>
            <person name="Kubasova T."/>
            <person name="Cizek A."/>
            <person name="Rychlik I."/>
        </authorList>
    </citation>
    <scope>NUCLEOTIDE SEQUENCE [LARGE SCALE GENOMIC DNA]</scope>
    <source>
        <strain evidence="9">An144</strain>
    </source>
</reference>
<dbReference type="InterPro" id="IPR003416">
    <property type="entry name" value="MgtC/SapB/SrpB/YhiD_fam"/>
</dbReference>
<evidence type="ECO:0000313" key="8">
    <source>
        <dbReference type="EMBL" id="OUQ08656.1"/>
    </source>
</evidence>
<comment type="caution">
    <text evidence="8">The sequence shown here is derived from an EMBL/GenBank/DDBJ whole genome shotgun (WGS) entry which is preliminary data.</text>
</comment>
<dbReference type="PRINTS" id="PR01837">
    <property type="entry name" value="MGTCSAPBPROT"/>
</dbReference>